<evidence type="ECO:0000313" key="3">
    <source>
        <dbReference type="Proteomes" id="UP000178129"/>
    </source>
</evidence>
<feature type="compositionally biased region" description="Basic and acidic residues" evidence="1">
    <location>
        <begin position="25"/>
        <end position="42"/>
    </location>
</feature>
<organism evidence="2 3">
    <name type="scientific">Rhynchosporium graminicola</name>
    <dbReference type="NCBI Taxonomy" id="2792576"/>
    <lineage>
        <taxon>Eukaryota</taxon>
        <taxon>Fungi</taxon>
        <taxon>Dikarya</taxon>
        <taxon>Ascomycota</taxon>
        <taxon>Pezizomycotina</taxon>
        <taxon>Leotiomycetes</taxon>
        <taxon>Helotiales</taxon>
        <taxon>Ploettnerulaceae</taxon>
        <taxon>Rhynchosporium</taxon>
    </lineage>
</organism>
<accession>A0A1E1KUQ4</accession>
<name>A0A1E1KUQ4_9HELO</name>
<keyword evidence="3" id="KW-1185">Reference proteome</keyword>
<evidence type="ECO:0000256" key="1">
    <source>
        <dbReference type="SAM" id="MobiDB-lite"/>
    </source>
</evidence>
<reference evidence="3" key="1">
    <citation type="submission" date="2016-03" db="EMBL/GenBank/DDBJ databases">
        <authorList>
            <person name="Ploux O."/>
        </authorList>
    </citation>
    <scope>NUCLEOTIDE SEQUENCE [LARGE SCALE GENOMIC DNA]</scope>
    <source>
        <strain evidence="3">UK7</strain>
    </source>
</reference>
<dbReference type="Proteomes" id="UP000178129">
    <property type="component" value="Unassembled WGS sequence"/>
</dbReference>
<sequence>MWLSASVSKKSRDCEVLQSEEDSCDGGKSRLGEARAASDSKR</sequence>
<gene>
    <name evidence="2" type="ORF">RCO7_14662</name>
</gene>
<dbReference type="AlphaFoldDB" id="A0A1E1KUQ4"/>
<dbReference type="InParanoid" id="A0A1E1KUQ4"/>
<proteinExistence type="predicted"/>
<evidence type="ECO:0000313" key="2">
    <source>
        <dbReference type="EMBL" id="CZT01857.1"/>
    </source>
</evidence>
<comment type="caution">
    <text evidence="2">The sequence shown here is derived from an EMBL/GenBank/DDBJ whole genome shotgun (WGS) entry which is preliminary data.</text>
</comment>
<feature type="region of interest" description="Disordered" evidence="1">
    <location>
        <begin position="1"/>
        <end position="42"/>
    </location>
</feature>
<dbReference type="EMBL" id="FJUW01000023">
    <property type="protein sequence ID" value="CZT01857.1"/>
    <property type="molecule type" value="Genomic_DNA"/>
</dbReference>
<protein>
    <submittedName>
        <fullName evidence="2">Uncharacterized protein</fullName>
    </submittedName>
</protein>